<proteinExistence type="predicted"/>
<accession>A0ABQ0JZP1</accession>
<reference evidence="2" key="1">
    <citation type="journal article" date="2015" name="Genome Announc.">
        <title>Draft Genome Sequence of an Anaerobic Ammonium-Oxidizing Bacterium, "Candidatus Brocadia sinica".</title>
        <authorList>
            <person name="Oshiki M."/>
            <person name="Shinyako-Hata K."/>
            <person name="Satoh H."/>
            <person name="Okabe S."/>
        </authorList>
    </citation>
    <scope>NUCLEOTIDE SEQUENCE [LARGE SCALE GENOMIC DNA]</scope>
    <source>
        <strain evidence="2">JPN1</strain>
    </source>
</reference>
<evidence type="ECO:0000313" key="2">
    <source>
        <dbReference type="Proteomes" id="UP000032309"/>
    </source>
</evidence>
<evidence type="ECO:0000313" key="1">
    <source>
        <dbReference type="EMBL" id="GAN34237.1"/>
    </source>
</evidence>
<name>A0ABQ0JZP1_9BACT</name>
<comment type="caution">
    <text evidence="1">The sequence shown here is derived from an EMBL/GenBank/DDBJ whole genome shotgun (WGS) entry which is preliminary data.</text>
</comment>
<dbReference type="Proteomes" id="UP000032309">
    <property type="component" value="Unassembled WGS sequence"/>
</dbReference>
<organism evidence="1 2">
    <name type="scientific">Candidatus Brocadia sinica JPN1</name>
    <dbReference type="NCBI Taxonomy" id="1197129"/>
    <lineage>
        <taxon>Bacteria</taxon>
        <taxon>Pseudomonadati</taxon>
        <taxon>Planctomycetota</taxon>
        <taxon>Candidatus Brocadiia</taxon>
        <taxon>Candidatus Brocadiales</taxon>
        <taxon>Candidatus Brocadiaceae</taxon>
        <taxon>Candidatus Brocadia</taxon>
    </lineage>
</organism>
<sequence>MLQADLKQQRNRIVNASRTGWATMNKEIEAASKNDLVDVIWDVYYDELGHDIIIQAKVKVRSEGDVLLQVWLNDQLPKPWIPEFRPWVSSVSEFTPMQQVKEVLVGLIDSKWRSEDVGETYTAAIWGYILHSGVIESFAFNKEFKYPG</sequence>
<dbReference type="EMBL" id="BAFN01000001">
    <property type="protein sequence ID" value="GAN34237.1"/>
    <property type="molecule type" value="Genomic_DNA"/>
</dbReference>
<protein>
    <submittedName>
        <fullName evidence="1">Uncharacterized protein</fullName>
    </submittedName>
</protein>
<gene>
    <name evidence="1" type="ORF">BROSI_A2773</name>
</gene>
<keyword evidence="2" id="KW-1185">Reference proteome</keyword>